<dbReference type="SUPFAM" id="SSF52540">
    <property type="entry name" value="P-loop containing nucleoside triphosphate hydrolases"/>
    <property type="match status" value="1"/>
</dbReference>
<evidence type="ECO:0000256" key="1">
    <source>
        <dbReference type="ARBA" id="ARBA00034923"/>
    </source>
</evidence>
<dbReference type="Pfam" id="PF13538">
    <property type="entry name" value="UvrD_C_2"/>
    <property type="match status" value="1"/>
</dbReference>
<dbReference type="Gene3D" id="3.40.50.300">
    <property type="entry name" value="P-loop containing nucleotide triphosphate hydrolases"/>
    <property type="match status" value="1"/>
</dbReference>
<dbReference type="InterPro" id="IPR000212">
    <property type="entry name" value="DNA_helicase_UvrD/REP"/>
</dbReference>
<dbReference type="Proteomes" id="UP000604481">
    <property type="component" value="Unassembled WGS sequence"/>
</dbReference>
<sequence length="542" mass="60984">MARLHPSSLPSVKTHGGMYRELQIIEQLQQQLSDHYTVFHHLDWALIDAGREHHGELDVVVMNGNGDLVICEIKAGDVLERDGQYFKLYTSGEKNVSRQCQIQQRVLQSRLKEAGINQAHVAMFLVLPDYRCLMGAGLALPRSLIVDSRECHALAQRVREVLPETSLSAQGERVTAFLKNLFQIRLDLSARAKQLANTVHQLAGGLSTWIPRIRHNSGIIQVQGTAGSGKTQLAFQLLEQSTAKEHALYVCYNRALADRMIASLPPRVQAQTFHEGCVSLWRQRKGEPDFADPAFFQESERHYLEHEFQPRYDLLIVDESQDFEPEWILALAKQLKENGRMYVLGDEDQRVYSREPFDIPEAICIDSPDNYRTPRMVCAMINALGLGTRVIEALSPLEGSLPSIRLYSESGNNLFSATRAAVNEFEKAGYPLSDIVVLTFRGHHHSALCSLDQLGSWNVKSYTGSFDKDGNPIWRDGELLIDSISRYKGQSSPAVVLTELDFTELDEQTRRRLFVGMTRACMAVSMVMTAEAEQVLMKQLGA</sequence>
<evidence type="ECO:0000313" key="4">
    <source>
        <dbReference type="EMBL" id="MBE9610841.1"/>
    </source>
</evidence>
<dbReference type="InterPro" id="IPR011528">
    <property type="entry name" value="NERD"/>
</dbReference>
<dbReference type="Pfam" id="PF13245">
    <property type="entry name" value="AAA_19"/>
    <property type="match status" value="1"/>
</dbReference>
<keyword evidence="5" id="KW-1185">Reference proteome</keyword>
<evidence type="ECO:0000259" key="2">
    <source>
        <dbReference type="Pfam" id="PF08378"/>
    </source>
</evidence>
<name>A0A8J7K2R2_9NEIS</name>
<dbReference type="PANTHER" id="PTHR11070">
    <property type="entry name" value="UVRD / RECB / PCRA DNA HELICASE FAMILY MEMBER"/>
    <property type="match status" value="1"/>
</dbReference>
<dbReference type="GO" id="GO:0043138">
    <property type="term" value="F:3'-5' DNA helicase activity"/>
    <property type="evidence" value="ECO:0007669"/>
    <property type="project" value="TreeGrafter"/>
</dbReference>
<evidence type="ECO:0000259" key="3">
    <source>
        <dbReference type="Pfam" id="PF13538"/>
    </source>
</evidence>
<dbReference type="RefSeq" id="WP_194117389.1">
    <property type="nucleotide sequence ID" value="NZ_JADFUA010000014.1"/>
</dbReference>
<dbReference type="GO" id="GO:0005524">
    <property type="term" value="F:ATP binding"/>
    <property type="evidence" value="ECO:0007669"/>
    <property type="project" value="InterPro"/>
</dbReference>
<gene>
    <name evidence="4" type="ORF">INR99_15995</name>
</gene>
<proteinExistence type="predicted"/>
<protein>
    <recommendedName>
        <fullName evidence="1">DNA 3'-5' helicase II</fullName>
    </recommendedName>
</protein>
<feature type="domain" description="NERD" evidence="2">
    <location>
        <begin position="17"/>
        <end position="126"/>
    </location>
</feature>
<dbReference type="Pfam" id="PF08378">
    <property type="entry name" value="NERD"/>
    <property type="match status" value="1"/>
</dbReference>
<evidence type="ECO:0000313" key="5">
    <source>
        <dbReference type="Proteomes" id="UP000604481"/>
    </source>
</evidence>
<comment type="caution">
    <text evidence="4">The sequence shown here is derived from an EMBL/GenBank/DDBJ whole genome shotgun (WGS) entry which is preliminary data.</text>
</comment>
<dbReference type="InterPro" id="IPR027417">
    <property type="entry name" value="P-loop_NTPase"/>
</dbReference>
<dbReference type="PANTHER" id="PTHR11070:SF2">
    <property type="entry name" value="ATP-DEPENDENT DNA HELICASE SRS2"/>
    <property type="match status" value="1"/>
</dbReference>
<dbReference type="GO" id="GO:0000725">
    <property type="term" value="P:recombinational repair"/>
    <property type="evidence" value="ECO:0007669"/>
    <property type="project" value="TreeGrafter"/>
</dbReference>
<dbReference type="AlphaFoldDB" id="A0A8J7K2R2"/>
<dbReference type="InterPro" id="IPR027785">
    <property type="entry name" value="UvrD-like_helicase_C"/>
</dbReference>
<dbReference type="EMBL" id="JADFUA010000014">
    <property type="protein sequence ID" value="MBE9610841.1"/>
    <property type="molecule type" value="Genomic_DNA"/>
</dbReference>
<feature type="domain" description="UvrD-like helicase C-terminal" evidence="3">
    <location>
        <begin position="481"/>
        <end position="527"/>
    </location>
</feature>
<dbReference type="GO" id="GO:0003677">
    <property type="term" value="F:DNA binding"/>
    <property type="evidence" value="ECO:0007669"/>
    <property type="project" value="InterPro"/>
</dbReference>
<reference evidence="4 5" key="1">
    <citation type="submission" date="2020-10" db="EMBL/GenBank/DDBJ databases">
        <title>The genome sequence of Chitinilyticum litopenaei 4Y14.</title>
        <authorList>
            <person name="Liu Y."/>
        </authorList>
    </citation>
    <scope>NUCLEOTIDE SEQUENCE [LARGE SCALE GENOMIC DNA]</scope>
    <source>
        <strain evidence="4 5">4Y14</strain>
    </source>
</reference>
<organism evidence="4 5">
    <name type="scientific">Chitinilyticum piscinae</name>
    <dbReference type="NCBI Taxonomy" id="2866724"/>
    <lineage>
        <taxon>Bacteria</taxon>
        <taxon>Pseudomonadati</taxon>
        <taxon>Pseudomonadota</taxon>
        <taxon>Betaproteobacteria</taxon>
        <taxon>Neisseriales</taxon>
        <taxon>Chitinibacteraceae</taxon>
        <taxon>Chitinilyticum</taxon>
    </lineage>
</organism>
<accession>A0A8J7K2R2</accession>